<dbReference type="Pfam" id="PF15115">
    <property type="entry name" value="HDNR"/>
    <property type="match status" value="1"/>
</dbReference>
<dbReference type="Proteomes" id="UP000838412">
    <property type="component" value="Chromosome 3"/>
</dbReference>
<dbReference type="EMBL" id="OV696688">
    <property type="protein sequence ID" value="CAH1258189.1"/>
    <property type="molecule type" value="Genomic_DNA"/>
</dbReference>
<feature type="domain" description="Domain of unknown function with conserved HDNR motif" evidence="2">
    <location>
        <begin position="1"/>
        <end position="169"/>
    </location>
</feature>
<dbReference type="PANTHER" id="PTHR35440">
    <property type="entry name" value="TESTIS-EXPRESSED PROTEIN 36"/>
    <property type="match status" value="1"/>
</dbReference>
<dbReference type="PANTHER" id="PTHR35440:SF1">
    <property type="entry name" value="TESTIS-EXPRESSED PROTEIN 36"/>
    <property type="match status" value="1"/>
</dbReference>
<dbReference type="OrthoDB" id="10003408at2759"/>
<evidence type="ECO:0000256" key="1">
    <source>
        <dbReference type="SAM" id="MobiDB-lite"/>
    </source>
</evidence>
<accession>A0A8J9ZMF9</accession>
<evidence type="ECO:0000259" key="2">
    <source>
        <dbReference type="Pfam" id="PF15115"/>
    </source>
</evidence>
<keyword evidence="4" id="KW-1185">Reference proteome</keyword>
<name>A0A8J9ZMF9_BRALA</name>
<sequence>MPKGRKFVPGTDCDGNWFRHRTRGYETPKFQRHVDTSTGKMLTTPFSDNSQSSQINTPPKFANRLEFVNTQNAKRYDQVNPFSWHDNRNSFQDHGEYFGHGLGKQSVVPVEKSLHYSNNYIRWTTREGSHTDNRSSYAVSFRGDRDTKSPTKRRFPRTYSEPRQGRIQLDTGTTDWSNESHRTPLQVMASAQEPFLPHNPWRYSYKAHEQGRNPLCMQN</sequence>
<organism evidence="3 4">
    <name type="scientific">Branchiostoma lanceolatum</name>
    <name type="common">Common lancelet</name>
    <name type="synonym">Amphioxus lanceolatum</name>
    <dbReference type="NCBI Taxonomy" id="7740"/>
    <lineage>
        <taxon>Eukaryota</taxon>
        <taxon>Metazoa</taxon>
        <taxon>Chordata</taxon>
        <taxon>Cephalochordata</taxon>
        <taxon>Leptocardii</taxon>
        <taxon>Amphioxiformes</taxon>
        <taxon>Branchiostomatidae</taxon>
        <taxon>Branchiostoma</taxon>
    </lineage>
</organism>
<evidence type="ECO:0000313" key="3">
    <source>
        <dbReference type="EMBL" id="CAH1258189.1"/>
    </source>
</evidence>
<dbReference type="InterPro" id="IPR029369">
    <property type="entry name" value="HDNR"/>
</dbReference>
<gene>
    <name evidence="3" type="primary">TEX36</name>
    <name evidence="3" type="ORF">BLAG_LOCUS15843</name>
</gene>
<proteinExistence type="predicted"/>
<protein>
    <submittedName>
        <fullName evidence="3">TEX36 protein</fullName>
    </submittedName>
</protein>
<evidence type="ECO:0000313" key="4">
    <source>
        <dbReference type="Proteomes" id="UP000838412"/>
    </source>
</evidence>
<reference evidence="3" key="1">
    <citation type="submission" date="2022-01" db="EMBL/GenBank/DDBJ databases">
        <authorList>
            <person name="Braso-Vives M."/>
        </authorList>
    </citation>
    <scope>NUCLEOTIDE SEQUENCE</scope>
</reference>
<dbReference type="AlphaFoldDB" id="A0A8J9ZMF9"/>
<feature type="region of interest" description="Disordered" evidence="1">
    <location>
        <begin position="127"/>
        <end position="161"/>
    </location>
</feature>